<keyword evidence="1" id="KW-0732">Signal</keyword>
<sequence length="76" mass="8310">MRTPHLLLHLLLLLAPLSLILAAPAPLAVPAPDDVLVPKGATLNARSIPELLAMKKANEKRRLNFQDMVGELRRGE</sequence>
<accession>A0A8H3FTU9</accession>
<gene>
    <name evidence="2" type="ORF">IMSHALPRED_007852</name>
</gene>
<reference evidence="2" key="1">
    <citation type="submission" date="2021-03" db="EMBL/GenBank/DDBJ databases">
        <authorList>
            <person name="Tagirdzhanova G."/>
        </authorList>
    </citation>
    <scope>NUCLEOTIDE SEQUENCE</scope>
</reference>
<protein>
    <submittedName>
        <fullName evidence="2">Uncharacterized protein</fullName>
    </submittedName>
</protein>
<dbReference type="OrthoDB" id="10499613at2759"/>
<dbReference type="EMBL" id="CAJPDT010000052">
    <property type="protein sequence ID" value="CAF9929204.1"/>
    <property type="molecule type" value="Genomic_DNA"/>
</dbReference>
<feature type="chain" id="PRO_5034553924" evidence="1">
    <location>
        <begin position="23"/>
        <end position="76"/>
    </location>
</feature>
<keyword evidence="3" id="KW-1185">Reference proteome</keyword>
<name>A0A8H3FTU9_9LECA</name>
<dbReference type="AlphaFoldDB" id="A0A8H3FTU9"/>
<dbReference type="Proteomes" id="UP000664534">
    <property type="component" value="Unassembled WGS sequence"/>
</dbReference>
<evidence type="ECO:0000313" key="3">
    <source>
        <dbReference type="Proteomes" id="UP000664534"/>
    </source>
</evidence>
<organism evidence="2 3">
    <name type="scientific">Imshaugia aleurites</name>
    <dbReference type="NCBI Taxonomy" id="172621"/>
    <lineage>
        <taxon>Eukaryota</taxon>
        <taxon>Fungi</taxon>
        <taxon>Dikarya</taxon>
        <taxon>Ascomycota</taxon>
        <taxon>Pezizomycotina</taxon>
        <taxon>Lecanoromycetes</taxon>
        <taxon>OSLEUM clade</taxon>
        <taxon>Lecanoromycetidae</taxon>
        <taxon>Lecanorales</taxon>
        <taxon>Lecanorineae</taxon>
        <taxon>Parmeliaceae</taxon>
        <taxon>Imshaugia</taxon>
    </lineage>
</organism>
<evidence type="ECO:0000256" key="1">
    <source>
        <dbReference type="SAM" id="SignalP"/>
    </source>
</evidence>
<comment type="caution">
    <text evidence="2">The sequence shown here is derived from an EMBL/GenBank/DDBJ whole genome shotgun (WGS) entry which is preliminary data.</text>
</comment>
<feature type="signal peptide" evidence="1">
    <location>
        <begin position="1"/>
        <end position="22"/>
    </location>
</feature>
<proteinExistence type="predicted"/>
<evidence type="ECO:0000313" key="2">
    <source>
        <dbReference type="EMBL" id="CAF9929204.1"/>
    </source>
</evidence>